<dbReference type="EMBL" id="BRPK01000003">
    <property type="protein sequence ID" value="GLB36405.1"/>
    <property type="molecule type" value="Genomic_DNA"/>
</dbReference>
<reference evidence="1" key="1">
    <citation type="submission" date="2022-07" db="EMBL/GenBank/DDBJ databases">
        <title>The genome of Lyophyllum shimeji provides insight into the initial evolution of ectomycorrhizal fungal genome.</title>
        <authorList>
            <person name="Kobayashi Y."/>
            <person name="Shibata T."/>
            <person name="Hirakawa H."/>
            <person name="Shigenobu S."/>
            <person name="Nishiyama T."/>
            <person name="Yamada A."/>
            <person name="Hasebe M."/>
            <person name="Kawaguchi M."/>
        </authorList>
    </citation>
    <scope>NUCLEOTIDE SEQUENCE</scope>
    <source>
        <strain evidence="1">AT787</strain>
    </source>
</reference>
<protein>
    <submittedName>
        <fullName evidence="1">Uncharacterized protein</fullName>
    </submittedName>
</protein>
<accession>A0A9P3PHV0</accession>
<gene>
    <name evidence="1" type="ORF">LshimejAT787_0306930</name>
</gene>
<sequence>MKSLGYRLCHVNEKNEDEFRLRANLCDGLAMSDGSACPACQGISVTVQRLANWSQSRDRFTNRKYLSHEQLCRRLAEHDETLNNWKLKHGV</sequence>
<organism evidence="1 2">
    <name type="scientific">Lyophyllum shimeji</name>
    <name type="common">Hon-shimeji</name>
    <name type="synonym">Tricholoma shimeji</name>
    <dbReference type="NCBI Taxonomy" id="47721"/>
    <lineage>
        <taxon>Eukaryota</taxon>
        <taxon>Fungi</taxon>
        <taxon>Dikarya</taxon>
        <taxon>Basidiomycota</taxon>
        <taxon>Agaricomycotina</taxon>
        <taxon>Agaricomycetes</taxon>
        <taxon>Agaricomycetidae</taxon>
        <taxon>Agaricales</taxon>
        <taxon>Tricholomatineae</taxon>
        <taxon>Lyophyllaceae</taxon>
        <taxon>Lyophyllum</taxon>
    </lineage>
</organism>
<dbReference type="AlphaFoldDB" id="A0A9P3PHV0"/>
<comment type="caution">
    <text evidence="1">The sequence shown here is derived from an EMBL/GenBank/DDBJ whole genome shotgun (WGS) entry which is preliminary data.</text>
</comment>
<evidence type="ECO:0000313" key="2">
    <source>
        <dbReference type="Proteomes" id="UP001063166"/>
    </source>
</evidence>
<name>A0A9P3PHV0_LYOSH</name>
<proteinExistence type="predicted"/>
<dbReference type="Proteomes" id="UP001063166">
    <property type="component" value="Unassembled WGS sequence"/>
</dbReference>
<keyword evidence="2" id="KW-1185">Reference proteome</keyword>
<evidence type="ECO:0000313" key="1">
    <source>
        <dbReference type="EMBL" id="GLB36405.1"/>
    </source>
</evidence>